<keyword evidence="2" id="KW-1185">Reference proteome</keyword>
<evidence type="ECO:0000313" key="1">
    <source>
        <dbReference type="EMBL" id="KAK9118581.1"/>
    </source>
</evidence>
<name>A0AAP0IN59_9MAGN</name>
<comment type="caution">
    <text evidence="1">The sequence shown here is derived from an EMBL/GenBank/DDBJ whole genome shotgun (WGS) entry which is preliminary data.</text>
</comment>
<accession>A0AAP0IN59</accession>
<dbReference type="EMBL" id="JBBNAG010000007">
    <property type="protein sequence ID" value="KAK9118581.1"/>
    <property type="molecule type" value="Genomic_DNA"/>
</dbReference>
<sequence>MAGQMVDSINPLRHRWQLRYLWFVWLRKFLQPLRKILKEREEWGTIVLAYDMYRLTICTSPFDEQGQGQGGTERLPMRLWSQLVCDMSSSNYKGKGKLFDYW</sequence>
<dbReference type="Proteomes" id="UP001419268">
    <property type="component" value="Unassembled WGS sequence"/>
</dbReference>
<gene>
    <name evidence="1" type="ORF">Scep_016674</name>
</gene>
<dbReference type="AlphaFoldDB" id="A0AAP0IN59"/>
<reference evidence="1 2" key="1">
    <citation type="submission" date="2024-01" db="EMBL/GenBank/DDBJ databases">
        <title>Genome assemblies of Stephania.</title>
        <authorList>
            <person name="Yang L."/>
        </authorList>
    </citation>
    <scope>NUCLEOTIDE SEQUENCE [LARGE SCALE GENOMIC DNA]</scope>
    <source>
        <strain evidence="1">JXDWG</strain>
        <tissue evidence="1">Leaf</tissue>
    </source>
</reference>
<organism evidence="1 2">
    <name type="scientific">Stephania cephalantha</name>
    <dbReference type="NCBI Taxonomy" id="152367"/>
    <lineage>
        <taxon>Eukaryota</taxon>
        <taxon>Viridiplantae</taxon>
        <taxon>Streptophyta</taxon>
        <taxon>Embryophyta</taxon>
        <taxon>Tracheophyta</taxon>
        <taxon>Spermatophyta</taxon>
        <taxon>Magnoliopsida</taxon>
        <taxon>Ranunculales</taxon>
        <taxon>Menispermaceae</taxon>
        <taxon>Menispermoideae</taxon>
        <taxon>Cissampelideae</taxon>
        <taxon>Stephania</taxon>
    </lineage>
</organism>
<protein>
    <submittedName>
        <fullName evidence="1">Uncharacterized protein</fullName>
    </submittedName>
</protein>
<proteinExistence type="predicted"/>
<evidence type="ECO:0000313" key="2">
    <source>
        <dbReference type="Proteomes" id="UP001419268"/>
    </source>
</evidence>